<accession>A0A3M7SHM5</accession>
<dbReference type="OrthoDB" id="10229241at2759"/>
<evidence type="ECO:0000313" key="1">
    <source>
        <dbReference type="EMBL" id="RNA35219.1"/>
    </source>
</evidence>
<proteinExistence type="predicted"/>
<comment type="caution">
    <text evidence="1">The sequence shown here is derived from an EMBL/GenBank/DDBJ whole genome shotgun (WGS) entry which is preliminary data.</text>
</comment>
<keyword evidence="2" id="KW-1185">Reference proteome</keyword>
<evidence type="ECO:0000313" key="2">
    <source>
        <dbReference type="Proteomes" id="UP000276133"/>
    </source>
</evidence>
<protein>
    <submittedName>
        <fullName evidence="1">Uncharacterized protein</fullName>
    </submittedName>
</protein>
<reference evidence="1 2" key="1">
    <citation type="journal article" date="2018" name="Sci. Rep.">
        <title>Genomic signatures of local adaptation to the degree of environmental predictability in rotifers.</title>
        <authorList>
            <person name="Franch-Gras L."/>
            <person name="Hahn C."/>
            <person name="Garcia-Roger E.M."/>
            <person name="Carmona M.J."/>
            <person name="Serra M."/>
            <person name="Gomez A."/>
        </authorList>
    </citation>
    <scope>NUCLEOTIDE SEQUENCE [LARGE SCALE GENOMIC DNA]</scope>
    <source>
        <strain evidence="1">HYR1</strain>
    </source>
</reference>
<dbReference type="EMBL" id="REGN01001361">
    <property type="protein sequence ID" value="RNA35219.1"/>
    <property type="molecule type" value="Genomic_DNA"/>
</dbReference>
<organism evidence="1 2">
    <name type="scientific">Brachionus plicatilis</name>
    <name type="common">Marine rotifer</name>
    <name type="synonym">Brachionus muelleri</name>
    <dbReference type="NCBI Taxonomy" id="10195"/>
    <lineage>
        <taxon>Eukaryota</taxon>
        <taxon>Metazoa</taxon>
        <taxon>Spiralia</taxon>
        <taxon>Gnathifera</taxon>
        <taxon>Rotifera</taxon>
        <taxon>Eurotatoria</taxon>
        <taxon>Monogononta</taxon>
        <taxon>Pseudotrocha</taxon>
        <taxon>Ploima</taxon>
        <taxon>Brachionidae</taxon>
        <taxon>Brachionus</taxon>
    </lineage>
</organism>
<name>A0A3M7SHM5_BRAPC</name>
<dbReference type="AlphaFoldDB" id="A0A3M7SHM5"/>
<sequence>MNFQAENDQTRSTASIAQFLDALDEDPEEPRFNYVRSLMNHETLDAKSNAKKAKEGLKRMWRAIGNESKNVFRKKIETLQCVTQKDYKFN</sequence>
<gene>
    <name evidence="1" type="ORF">BpHYR1_024933</name>
</gene>
<dbReference type="Proteomes" id="UP000276133">
    <property type="component" value="Unassembled WGS sequence"/>
</dbReference>